<dbReference type="RefSeq" id="WP_112306838.1">
    <property type="nucleotide sequence ID" value="NZ_QMDV01000005.1"/>
</dbReference>
<organism evidence="3 4">
    <name type="scientific">Pontibacter arcticus</name>
    <dbReference type="NCBI Taxonomy" id="2080288"/>
    <lineage>
        <taxon>Bacteria</taxon>
        <taxon>Pseudomonadati</taxon>
        <taxon>Bacteroidota</taxon>
        <taxon>Cytophagia</taxon>
        <taxon>Cytophagales</taxon>
        <taxon>Hymenobacteraceae</taxon>
        <taxon>Pontibacter</taxon>
    </lineage>
</organism>
<dbReference type="AlphaFoldDB" id="A0A364RB40"/>
<evidence type="ECO:0000313" key="3">
    <source>
        <dbReference type="EMBL" id="RAU81548.1"/>
    </source>
</evidence>
<reference evidence="3 4" key="2">
    <citation type="submission" date="2018-07" db="EMBL/GenBank/DDBJ databases">
        <title>Pontibacter sp. 2b14 genomic sequence and assembly.</title>
        <authorList>
            <person name="Du Z.-J."/>
        </authorList>
    </citation>
    <scope>NUCLEOTIDE SEQUENCE [LARGE SCALE GENOMIC DNA]</scope>
    <source>
        <strain evidence="3 4">2b14</strain>
    </source>
</reference>
<reference evidence="3 4" key="1">
    <citation type="submission" date="2018-06" db="EMBL/GenBank/DDBJ databases">
        <authorList>
            <person name="Liu Z.-W."/>
        </authorList>
    </citation>
    <scope>NUCLEOTIDE SEQUENCE [LARGE SCALE GENOMIC DNA]</scope>
    <source>
        <strain evidence="3 4">2b14</strain>
    </source>
</reference>
<sequence length="97" mass="11006">MLKFIIITALIFFFMRLVAPVLLRYLLATFIKKKMGNGAFFNGNMHQQGPRTNGQPFNNTYGGPKAPNSDIKIDYIPEKPGRKGFDGGKYVDYEEVK</sequence>
<dbReference type="InterPro" id="IPR032272">
    <property type="entry name" value="DUF4834"/>
</dbReference>
<dbReference type="OrthoDB" id="840298at2"/>
<evidence type="ECO:0000256" key="1">
    <source>
        <dbReference type="SAM" id="MobiDB-lite"/>
    </source>
</evidence>
<proteinExistence type="predicted"/>
<keyword evidence="2" id="KW-0472">Membrane</keyword>
<protein>
    <submittedName>
        <fullName evidence="3">DUF4834 domain-containing protein</fullName>
    </submittedName>
</protein>
<gene>
    <name evidence="3" type="ORF">DP923_15720</name>
</gene>
<dbReference type="Pfam" id="PF16118">
    <property type="entry name" value="DUF4834"/>
    <property type="match status" value="1"/>
</dbReference>
<dbReference type="Proteomes" id="UP000251692">
    <property type="component" value="Unassembled WGS sequence"/>
</dbReference>
<accession>A0A364RB40</accession>
<keyword evidence="2" id="KW-1133">Transmembrane helix</keyword>
<feature type="transmembrane region" description="Helical" evidence="2">
    <location>
        <begin position="6"/>
        <end position="27"/>
    </location>
</feature>
<evidence type="ECO:0000256" key="2">
    <source>
        <dbReference type="SAM" id="Phobius"/>
    </source>
</evidence>
<keyword evidence="2" id="KW-0812">Transmembrane</keyword>
<dbReference type="EMBL" id="QMDV01000005">
    <property type="protein sequence ID" value="RAU81548.1"/>
    <property type="molecule type" value="Genomic_DNA"/>
</dbReference>
<name>A0A364RB40_9BACT</name>
<feature type="region of interest" description="Disordered" evidence="1">
    <location>
        <begin position="42"/>
        <end position="71"/>
    </location>
</feature>
<comment type="caution">
    <text evidence="3">The sequence shown here is derived from an EMBL/GenBank/DDBJ whole genome shotgun (WGS) entry which is preliminary data.</text>
</comment>
<evidence type="ECO:0000313" key="4">
    <source>
        <dbReference type="Proteomes" id="UP000251692"/>
    </source>
</evidence>
<keyword evidence="4" id="KW-1185">Reference proteome</keyword>
<feature type="compositionally biased region" description="Polar residues" evidence="1">
    <location>
        <begin position="44"/>
        <end position="61"/>
    </location>
</feature>